<gene>
    <name evidence="2" type="ORF">GCM10022403_026110</name>
</gene>
<evidence type="ECO:0000256" key="1">
    <source>
        <dbReference type="SAM" id="MobiDB-lite"/>
    </source>
</evidence>
<sequence length="54" mass="6181">MAKNKNRERKQPQSERGQQAAQQSSMESQAEHRTSQVTPGDMARKGKQKRFGHN</sequence>
<protein>
    <recommendedName>
        <fullName evidence="4">Small hydrophilic protein</fullName>
    </recommendedName>
</protein>
<dbReference type="RefSeq" id="WP_275771367.1">
    <property type="nucleotide sequence ID" value="NZ_BAABDE010000013.1"/>
</dbReference>
<feature type="compositionally biased region" description="Low complexity" evidence="1">
    <location>
        <begin position="18"/>
        <end position="28"/>
    </location>
</feature>
<evidence type="ECO:0008006" key="4">
    <source>
        <dbReference type="Google" id="ProtNLM"/>
    </source>
</evidence>
<dbReference type="EMBL" id="BAABDE010000013">
    <property type="protein sequence ID" value="GAA3790726.1"/>
    <property type="molecule type" value="Genomic_DNA"/>
</dbReference>
<keyword evidence="3" id="KW-1185">Reference proteome</keyword>
<organism evidence="2 3">
    <name type="scientific">Streptomyces coacervatus</name>
    <dbReference type="NCBI Taxonomy" id="647381"/>
    <lineage>
        <taxon>Bacteria</taxon>
        <taxon>Bacillati</taxon>
        <taxon>Actinomycetota</taxon>
        <taxon>Actinomycetes</taxon>
        <taxon>Kitasatosporales</taxon>
        <taxon>Streptomycetaceae</taxon>
        <taxon>Streptomyces</taxon>
    </lineage>
</organism>
<feature type="compositionally biased region" description="Basic residues" evidence="1">
    <location>
        <begin position="45"/>
        <end position="54"/>
    </location>
</feature>
<evidence type="ECO:0000313" key="2">
    <source>
        <dbReference type="EMBL" id="GAA3790726.1"/>
    </source>
</evidence>
<proteinExistence type="predicted"/>
<evidence type="ECO:0000313" key="3">
    <source>
        <dbReference type="Proteomes" id="UP001501009"/>
    </source>
</evidence>
<accession>A0ABP7HJY8</accession>
<comment type="caution">
    <text evidence="2">The sequence shown here is derived from an EMBL/GenBank/DDBJ whole genome shotgun (WGS) entry which is preliminary data.</text>
</comment>
<feature type="region of interest" description="Disordered" evidence="1">
    <location>
        <begin position="1"/>
        <end position="54"/>
    </location>
</feature>
<dbReference type="Proteomes" id="UP001501009">
    <property type="component" value="Unassembled WGS sequence"/>
</dbReference>
<name>A0ABP7HJY8_9ACTN</name>
<reference evidence="3" key="1">
    <citation type="journal article" date="2019" name="Int. J. Syst. Evol. Microbiol.">
        <title>The Global Catalogue of Microorganisms (GCM) 10K type strain sequencing project: providing services to taxonomists for standard genome sequencing and annotation.</title>
        <authorList>
            <consortium name="The Broad Institute Genomics Platform"/>
            <consortium name="The Broad Institute Genome Sequencing Center for Infectious Disease"/>
            <person name="Wu L."/>
            <person name="Ma J."/>
        </authorList>
    </citation>
    <scope>NUCLEOTIDE SEQUENCE [LARGE SCALE GENOMIC DNA]</scope>
    <source>
        <strain evidence="3">JCM 17138</strain>
    </source>
</reference>